<dbReference type="Proteomes" id="UP001056374">
    <property type="component" value="Chromosome"/>
</dbReference>
<accession>A0ABY4ZKM2</accession>
<reference evidence="1" key="1">
    <citation type="submission" date="2022-06" db="EMBL/GenBank/DDBJ databases">
        <title>Complete genome sequence of soil microorganisms Streptomyces sp. Qhu-M197 isolated from Alpine meadows habitats on the Tibetan Plateau.</title>
        <authorList>
            <person name="Zhang B."/>
            <person name="Xiang X."/>
            <person name="Fan J."/>
        </authorList>
    </citation>
    <scope>NUCLEOTIDE SEQUENCE</scope>
    <source>
        <strain evidence="1">Qhu-M197</strain>
    </source>
</reference>
<evidence type="ECO:0008006" key="3">
    <source>
        <dbReference type="Google" id="ProtNLM"/>
    </source>
</evidence>
<organism evidence="1 2">
    <name type="scientific">Streptomyces phaeoluteigriseus</name>
    <dbReference type="NCBI Taxonomy" id="114686"/>
    <lineage>
        <taxon>Bacteria</taxon>
        <taxon>Bacillati</taxon>
        <taxon>Actinomycetota</taxon>
        <taxon>Actinomycetes</taxon>
        <taxon>Kitasatosporales</taxon>
        <taxon>Streptomycetaceae</taxon>
        <taxon>Streptomyces</taxon>
        <taxon>Streptomyces aurantiacus group</taxon>
    </lineage>
</organism>
<evidence type="ECO:0000313" key="1">
    <source>
        <dbReference type="EMBL" id="USQ89250.1"/>
    </source>
</evidence>
<protein>
    <recommendedName>
        <fullName evidence="3">HipA-like C-terminal domain-containing protein</fullName>
    </recommendedName>
</protein>
<dbReference type="RefSeq" id="WP_252555980.1">
    <property type="nucleotide sequence ID" value="NZ_CP099468.1"/>
</dbReference>
<name>A0ABY4ZKM2_9ACTN</name>
<keyword evidence="2" id="KW-1185">Reference proteome</keyword>
<gene>
    <name evidence="1" type="ORF">NFX46_39265</name>
</gene>
<proteinExistence type="predicted"/>
<sequence length="213" mass="23510">MDADSPYCVVNDYVATALGTAMGVPVPPGTLVKLGPGWGFLSLGFGEHGKRPPPADFEELAVDRPWEATGVVVLDQWIANPDRHDGNLAYMASLGVAAFDHDQALFGACPPGEGIDSLRQTLDRRVSRHELVPYLKTIEHLQSWITRAQSITRMELGRIVWTCVDAGLLSRLEAETLVEFLEYRQLNIGRFITESYSEFTSVTEWTLDTTGGE</sequence>
<dbReference type="EMBL" id="CP099468">
    <property type="protein sequence ID" value="USQ89250.1"/>
    <property type="molecule type" value="Genomic_DNA"/>
</dbReference>
<evidence type="ECO:0000313" key="2">
    <source>
        <dbReference type="Proteomes" id="UP001056374"/>
    </source>
</evidence>